<name>V6TSM4_GIAIN</name>
<dbReference type="AlphaFoldDB" id="V6TSM4"/>
<proteinExistence type="predicted"/>
<reference evidence="2" key="1">
    <citation type="submission" date="2012-02" db="EMBL/GenBank/DDBJ databases">
        <title>Genome sequencing of Giardia lamblia Genotypes A2 and B isolates (DH and GS) and comparative analysis with the genomes of Genotypes A1 and E (WB and Pig).</title>
        <authorList>
            <person name="Adam R."/>
            <person name="Dahlstrom E."/>
            <person name="Martens C."/>
            <person name="Bruno D."/>
            <person name="Barbian K."/>
            <person name="Porcella S.F."/>
            <person name="Nash T."/>
        </authorList>
    </citation>
    <scope>NUCLEOTIDE SEQUENCE</scope>
    <source>
        <strain evidence="2">GS</strain>
    </source>
</reference>
<sequence>MPPLSPRTAYSDEDYGLCTYKEDDPLPSAYLVCEP</sequence>
<protein>
    <submittedName>
        <fullName evidence="1">Uncharacterized protein</fullName>
    </submittedName>
</protein>
<gene>
    <name evidence="1" type="ORF">GSB_155394</name>
</gene>
<evidence type="ECO:0000313" key="1">
    <source>
        <dbReference type="EMBL" id="ESU40030.1"/>
    </source>
</evidence>
<dbReference type="Proteomes" id="UP000018040">
    <property type="component" value="Unassembled WGS sequence"/>
</dbReference>
<dbReference type="EMBL" id="AHHH01000359">
    <property type="protein sequence ID" value="ESU40030.1"/>
    <property type="molecule type" value="Genomic_DNA"/>
</dbReference>
<organism evidence="1 2">
    <name type="scientific">Giardia intestinalis</name>
    <name type="common">Giardia lamblia</name>
    <dbReference type="NCBI Taxonomy" id="5741"/>
    <lineage>
        <taxon>Eukaryota</taxon>
        <taxon>Metamonada</taxon>
        <taxon>Diplomonadida</taxon>
        <taxon>Hexamitidae</taxon>
        <taxon>Giardiinae</taxon>
        <taxon>Giardia</taxon>
    </lineage>
</organism>
<reference evidence="1 2" key="2">
    <citation type="journal article" date="2013" name="Genome Biol. Evol.">
        <title>Genome sequencing of Giardia lamblia genotypes A2 and B isolates (DH and GS) and comparative analysis with the genomes of genotypes A1 and E (WB and Pig).</title>
        <authorList>
            <person name="Adam R.D."/>
            <person name="Dahlstrom E.W."/>
            <person name="Martens C.A."/>
            <person name="Bruno D.P."/>
            <person name="Barbian K.D."/>
            <person name="Ricklefs S.M."/>
            <person name="Hernandez M.M."/>
            <person name="Narla N.P."/>
            <person name="Patel R.B."/>
            <person name="Porcella S.F."/>
            <person name="Nash T.E."/>
        </authorList>
    </citation>
    <scope>NUCLEOTIDE SEQUENCE [LARGE SCALE GENOMIC DNA]</scope>
    <source>
        <strain evidence="1 2">GS</strain>
    </source>
</reference>
<evidence type="ECO:0000313" key="2">
    <source>
        <dbReference type="Proteomes" id="UP000018040"/>
    </source>
</evidence>
<accession>V6TSM4</accession>
<comment type="caution">
    <text evidence="1">The sequence shown here is derived from an EMBL/GenBank/DDBJ whole genome shotgun (WGS) entry which is preliminary data.</text>
</comment>